<evidence type="ECO:0000256" key="1">
    <source>
        <dbReference type="ARBA" id="ARBA00022553"/>
    </source>
</evidence>
<feature type="domain" description="Ig-like" evidence="10">
    <location>
        <begin position="645"/>
        <end position="726"/>
    </location>
</feature>
<evidence type="ECO:0000259" key="11">
    <source>
        <dbReference type="PROSITE" id="PS51211"/>
    </source>
</evidence>
<comment type="caution">
    <text evidence="6">Lacks conserved residue(s) required for the propagation of feature annotation.</text>
</comment>
<proteinExistence type="predicted"/>
<feature type="transmembrane region" description="Helical" evidence="8">
    <location>
        <begin position="725"/>
        <end position="742"/>
    </location>
</feature>
<comment type="caution">
    <text evidence="13">The sequence shown here is derived from an EMBL/GenBank/DDBJ whole genome shotgun (WGS) entry which is preliminary data.</text>
</comment>
<keyword evidence="1" id="KW-0597">Phosphoprotein</keyword>
<feature type="domain" description="VWFD" evidence="12">
    <location>
        <begin position="2080"/>
        <end position="2257"/>
    </location>
</feature>
<evidence type="ECO:0000256" key="6">
    <source>
        <dbReference type="PROSITE-ProRule" id="PRU00557"/>
    </source>
</evidence>
<dbReference type="Gene3D" id="2.30.230.10">
    <property type="entry name" value="Lipovitellin, beta-sheet shell regions, chain A"/>
    <property type="match status" value="1"/>
</dbReference>
<dbReference type="InterPro" id="IPR015255">
    <property type="entry name" value="Vitellinogen_open_b-sht"/>
</dbReference>
<dbReference type="InterPro" id="IPR037088">
    <property type="entry name" value="Vitellinogen_b-sht_shell_sf"/>
</dbReference>
<dbReference type="InterPro" id="IPR015817">
    <property type="entry name" value="Vitellinogen_open_b-sht_sub1"/>
</dbReference>
<dbReference type="EMBL" id="JACTAM010002345">
    <property type="protein sequence ID" value="KAI2645063.1"/>
    <property type="molecule type" value="Genomic_DNA"/>
</dbReference>
<dbReference type="Pfam" id="PF09172">
    <property type="entry name" value="Vit_open_b-sht"/>
    <property type="match status" value="1"/>
</dbReference>
<keyword evidence="8" id="KW-1133">Transmembrane helix</keyword>
<feature type="domain" description="Ig-like" evidence="10">
    <location>
        <begin position="524"/>
        <end position="584"/>
    </location>
</feature>
<dbReference type="Pfam" id="PF09175">
    <property type="entry name" value="Vit_b-sht_shell"/>
    <property type="match status" value="1"/>
</dbReference>
<dbReference type="PANTHER" id="PTHR23345">
    <property type="entry name" value="VITELLOGENIN-RELATED"/>
    <property type="match status" value="1"/>
</dbReference>
<organism evidence="13 14">
    <name type="scientific">Labeo rohita</name>
    <name type="common">Indian major carp</name>
    <name type="synonym">Cyprinus rohita</name>
    <dbReference type="NCBI Taxonomy" id="84645"/>
    <lineage>
        <taxon>Eukaryota</taxon>
        <taxon>Metazoa</taxon>
        <taxon>Chordata</taxon>
        <taxon>Craniata</taxon>
        <taxon>Vertebrata</taxon>
        <taxon>Euteleostomi</taxon>
        <taxon>Actinopterygii</taxon>
        <taxon>Neopterygii</taxon>
        <taxon>Teleostei</taxon>
        <taxon>Ostariophysi</taxon>
        <taxon>Cypriniformes</taxon>
        <taxon>Cyprinidae</taxon>
        <taxon>Labeoninae</taxon>
        <taxon>Labeonini</taxon>
        <taxon>Labeo</taxon>
    </lineage>
</organism>
<keyword evidence="8" id="KW-0472">Membrane</keyword>
<feature type="disulfide bond" evidence="6">
    <location>
        <begin position="1013"/>
        <end position="1016"/>
    </location>
</feature>
<dbReference type="SMART" id="SM00409">
    <property type="entry name" value="IG"/>
    <property type="match status" value="6"/>
</dbReference>
<feature type="signal peptide" evidence="9">
    <location>
        <begin position="1"/>
        <end position="20"/>
    </location>
</feature>
<dbReference type="Gene3D" id="2.20.90.10">
    <property type="entry name" value="Vitellinogen, beta-sheet shell domain"/>
    <property type="match status" value="2"/>
</dbReference>
<reference evidence="13 14" key="1">
    <citation type="submission" date="2022-01" db="EMBL/GenBank/DDBJ databases">
        <title>A high-quality chromosome-level genome assembly of rohu carp, Labeo rohita.</title>
        <authorList>
            <person name="Arick M.A. II"/>
            <person name="Hsu C.-Y."/>
            <person name="Magbanua Z."/>
            <person name="Pechanova O."/>
            <person name="Grover C."/>
            <person name="Miller E."/>
            <person name="Thrash A."/>
            <person name="Ezzel L."/>
            <person name="Alam S."/>
            <person name="Benzie J."/>
            <person name="Hamilton M."/>
            <person name="Karsi A."/>
            <person name="Lawrence M.L."/>
            <person name="Peterson D.G."/>
        </authorList>
    </citation>
    <scope>NUCLEOTIDE SEQUENCE [LARGE SCALE GENOMIC DNA]</scope>
    <source>
        <strain evidence="14">BAU-BD-2019</strain>
        <tissue evidence="13">Blood</tissue>
    </source>
</reference>
<dbReference type="Gene3D" id="1.25.10.20">
    <property type="entry name" value="Vitellinogen, superhelical"/>
    <property type="match status" value="1"/>
</dbReference>
<dbReference type="Pfam" id="PF01347">
    <property type="entry name" value="Vitellogenin_N"/>
    <property type="match status" value="2"/>
</dbReference>
<dbReference type="Gene3D" id="2.20.80.10">
    <property type="entry name" value="Lipovitellin-phosvitin complex, chain A, domain 4"/>
    <property type="match status" value="1"/>
</dbReference>
<dbReference type="InterPro" id="IPR015816">
    <property type="entry name" value="Vitellinogen_b-sht_N"/>
</dbReference>
<dbReference type="SMART" id="SM00638">
    <property type="entry name" value="LPD_N"/>
    <property type="match status" value="1"/>
</dbReference>
<feature type="region of interest" description="Disordered" evidence="7">
    <location>
        <begin position="1873"/>
        <end position="1901"/>
    </location>
</feature>
<feature type="chain" id="PRO_5045868264" evidence="9">
    <location>
        <begin position="21"/>
        <end position="2350"/>
    </location>
</feature>
<dbReference type="InterPro" id="IPR015258">
    <property type="entry name" value="Vitellinogen_b-sht_shell"/>
</dbReference>
<dbReference type="Proteomes" id="UP000830375">
    <property type="component" value="Unassembled WGS sequence"/>
</dbReference>
<evidence type="ECO:0000256" key="4">
    <source>
        <dbReference type="ARBA" id="ARBA00023157"/>
    </source>
</evidence>
<evidence type="ECO:0000256" key="9">
    <source>
        <dbReference type="SAM" id="SignalP"/>
    </source>
</evidence>
<keyword evidence="14" id="KW-1185">Reference proteome</keyword>
<dbReference type="PANTHER" id="PTHR23345:SF9">
    <property type="entry name" value="VITELLOGENIN-RELATED"/>
    <property type="match status" value="1"/>
</dbReference>
<evidence type="ECO:0000256" key="3">
    <source>
        <dbReference type="ARBA" id="ARBA00022761"/>
    </source>
</evidence>
<gene>
    <name evidence="13" type="ORF">H4Q32_023893</name>
</gene>
<dbReference type="PROSITE" id="PS51233">
    <property type="entry name" value="VWFD"/>
    <property type="match status" value="1"/>
</dbReference>
<evidence type="ECO:0000313" key="14">
    <source>
        <dbReference type="Proteomes" id="UP000830375"/>
    </source>
</evidence>
<dbReference type="InterPro" id="IPR001747">
    <property type="entry name" value="Vitellogenin_N"/>
</dbReference>
<evidence type="ECO:0000256" key="8">
    <source>
        <dbReference type="SAM" id="Phobius"/>
    </source>
</evidence>
<dbReference type="InterPro" id="IPR013106">
    <property type="entry name" value="Ig_V-set"/>
</dbReference>
<feature type="domain" description="Vitellogenin" evidence="11">
    <location>
        <begin position="834"/>
        <end position="1422"/>
    </location>
</feature>
<dbReference type="InterPro" id="IPR013783">
    <property type="entry name" value="Ig-like_fold"/>
</dbReference>
<dbReference type="SMART" id="SM01170">
    <property type="entry name" value="DUF1944"/>
    <property type="match status" value="1"/>
</dbReference>
<name>A0ABQ8L2X7_LABRO</name>
<feature type="compositionally biased region" description="Low complexity" evidence="7">
    <location>
        <begin position="1873"/>
        <end position="1895"/>
    </location>
</feature>
<dbReference type="Pfam" id="PF00094">
    <property type="entry name" value="VWD"/>
    <property type="match status" value="1"/>
</dbReference>
<keyword evidence="2 9" id="KW-0732">Signal</keyword>
<dbReference type="Gene3D" id="2.60.40.10">
    <property type="entry name" value="Immunoglobulins"/>
    <property type="match status" value="5"/>
</dbReference>
<keyword evidence="3" id="KW-0758">Storage protein</keyword>
<dbReference type="Pfam" id="PF07686">
    <property type="entry name" value="V-set"/>
    <property type="match status" value="1"/>
</dbReference>
<sequence length="2350" mass="261820">MNSRLSPLILLLLIPGLGITVFFCSRTEAKLECFYSNINIKTVFWFSEKQSTNWRKNNEPEDLILDSDYSGRVKHQISNSSSTLTISDVRKRDSGEYQLMFIMNDGVKHLRSAAVSLTVTDLQVRMNPVSTDSTVKLTCDSSCDLTFGVYYYWMKDGQYFTHTMSHNMFVSISTFAGSFSCSHEDRVSQRGCWDVTYTSRRVCALVNSTVDISCTYSHPSGHTVNKTFWHYVQRGDIKDLREEHQFAGRVEYVGNKLRIKDLKISDSGEYQFIIITDLNQYFGSPGVILTVTDTQVTNSPIRVSGGEEVILSCSTKCTLNDKHTYIWYKNGRQVTDGFTKVNKLYLDSVSNEELQQYSCAVGGNTSLMIHVLQCQMFAAFRLSALILLLLIPGTATLNRISVTCSQQSICAVKGTEVTLKCFYSNINIKTVFWFSEKQSTNWRKNNEPEDLILDSDYSGRVKHQISNSSSTLTISDVRERDSGEYQLMFIMNDGVKHLSSAAVSLTVTVLEVRMNPVSTNLTDERVELTCDTSCTLTSGVRYYYWIKNGQYSTYTNSPNMFVSISRDAGSFSCSHKDLKHRSSSRGCWDVTYTSTRVCALVNSTVDISCTYSHPSGHTVNKTFWHRVQRGDISDLREEHQFAGHTQVTSSPDAVSGRQKVILSCLTKCTLNNKHTYIWYKNGQQVTDGFTKVNKLYLDSVSNEELQQYSCALEDQEGSTALRNTVVILCVVLILALIGILWYRRRRCTLSKTHKTEKGEEEVQKADADNQDIHYSSISFKTKCTSPVPTDEYQTETIETETVYYATVRHGVFAQPLTMRTVVVALTIALVVPELAGTQTYVYKYEALLFTGLHQEGLARAGIKINSKVSISAATENTFLLKLSNPQLFEYSGIWPTDSFVATKLTSELAAQLQIPIKFEYTNGVVGKIFAPSVVPTTIINLHRGILNIFQLNLKKTQNIYEVQEDGVQGICETQYLISEDEGNNRTTIIKSRDLTLCHDRIMKDVGLTYTETCTECQKRVKSLSGAATYSYIMKPTPTGVMIAEATVQEIDQFTPLYEIPLTFLEIMASPIIPISADYLPRGTLQYEFSTETFWSPIQLMRISNPQAQIVDALNHLASKKLGEVHEDVPLKFIQLIQLMRFADTFLAGELSIPEFTQVLLSMVHMVTANLDTIKMYSDLALSHKVQETPVLHEVSMLGFGTMIARCCSGFIECPVELLKPFHEMVIEATAKADIAKMTLILKVLGNARHPASIKYITKFLPVFGNQIPLFPMRVQVVAILALKAIAKKEPKLVQNVVLQIFVNKDLHPELRMVSWIVLFETKPSMGLVITLAHALQKEPNVQVASLVYSHMKVLTRSTHPEFALIAAASRVAIKILSPKLDKLSFCYSKAFLLDSYEVPLKVGAASSAFMINDAATILPRAVVAKARAYLAGAAADVLEVGIRIDGFQEALLKSPFLNEDRLPRMKQVLKALKTFKALPKKQPLGSIYVKILGQEIAFANVDKAVLDQATQLTTGGYISKLAGEALKAMQNGIAFQYAKPLLVAEVRRIFPSVAGVPMELSLYAAAVAAANLKVQAIITPPLTETISVAHLLKTDVKLTAEVSPSIALQTFVVMGLNTGFVQAASMAKGKIHAFLPLKVEAKFDITNANFKIQAFPVVLPVHALTARSETVAAAGNIKEVSAERITPIVPEMVVVKHSQETLTSKILPGDLSSETVMPPAEEPKLRTSVPTHKTVCSVLPHIGVNVCMEVMSCDAKFIKNTTLYNMIGQHGVHITIVRGKISLDLCLLLKMCYLKMYILAADGPAVEGLELEVQLGPRAAKKLLKEISFPDAETPKVKAVLQKLRDILEGEQRNKNSSFFSHNKLFYHQSTSSHSVSSSSSVRSSNSRLSKDLSSGPSSEGFKPVQSRFLGDSLPPVVAIIARVVRVDRKMLGYQLAAYLDRPTSRVQIIVVSIAAKDNWKMCADETGHQGPSPIVVLKVKCKKVPTVITAYAKSLAEYIPIAAQMTGLAISNEKNTERQIELIILVPTETTMDIIIKTPTMTLSKSNVVLPFALPFEAIQAYPENDVTNIFRNLYVEASSAKCNKVRNTLTTFNHKQYNYEIPLSCYQVLVQDCTSEHKFIVLMKKDDVFEHEDLTIKVADIDVNIYYQKSAVKVKINGTAIPTNISYQHPTGTIRIEQKRQGIALYAPGHGLQEVYYDSDQWMVYVVDWMKGQTCGLCGKADGEIRQEYTTPSGFLTKSSVSFAYSWVLPAESCRDASQCHMRLETVKLENKRSDRQVSKCYSVEPMLRCLPGCLPIRTSHITVGFFCLPSNFRLNHSASLSSSYEKTEDLRETAEAHMACHCTEECV</sequence>
<dbReference type="InterPro" id="IPR003599">
    <property type="entry name" value="Ig_sub"/>
</dbReference>
<keyword evidence="5" id="KW-0325">Glycoprotein</keyword>
<evidence type="ECO:0000256" key="5">
    <source>
        <dbReference type="ARBA" id="ARBA00023180"/>
    </source>
</evidence>
<protein>
    <submittedName>
        <fullName evidence="13">Vitellogenin</fullName>
    </submittedName>
</protein>
<accession>A0ABQ8L2X7</accession>
<dbReference type="InterPro" id="IPR015819">
    <property type="entry name" value="Lipid_transp_b-sht_shell"/>
</dbReference>
<dbReference type="PROSITE" id="PS50835">
    <property type="entry name" value="IG_LIKE"/>
    <property type="match status" value="5"/>
</dbReference>
<feature type="domain" description="Ig-like" evidence="10">
    <location>
        <begin position="392"/>
        <end position="485"/>
    </location>
</feature>
<dbReference type="InterPro" id="IPR011030">
    <property type="entry name" value="Lipovitellin_superhlx_dom"/>
</dbReference>
<evidence type="ECO:0000256" key="2">
    <source>
        <dbReference type="ARBA" id="ARBA00022729"/>
    </source>
</evidence>
<evidence type="ECO:0000313" key="13">
    <source>
        <dbReference type="EMBL" id="KAI2645063.1"/>
    </source>
</evidence>
<dbReference type="SUPFAM" id="SSF56968">
    <property type="entry name" value="Lipovitellin-phosvitin complex, beta-sheet shell regions"/>
    <property type="match status" value="3"/>
</dbReference>
<dbReference type="PROSITE" id="PS51211">
    <property type="entry name" value="VITELLOGENIN"/>
    <property type="match status" value="1"/>
</dbReference>
<dbReference type="Gene3D" id="2.20.50.20">
    <property type="entry name" value="Lipovitellin. Chain A, domain 3"/>
    <property type="match status" value="2"/>
</dbReference>
<keyword evidence="8" id="KW-0812">Transmembrane</keyword>
<dbReference type="InterPro" id="IPR001846">
    <property type="entry name" value="VWF_type-D"/>
</dbReference>
<dbReference type="SUPFAM" id="SSF48726">
    <property type="entry name" value="Immunoglobulin"/>
    <property type="match status" value="5"/>
</dbReference>
<keyword evidence="4 6" id="KW-1015">Disulfide bond</keyword>
<dbReference type="SMART" id="SM00216">
    <property type="entry name" value="VWD"/>
    <property type="match status" value="1"/>
</dbReference>
<feature type="disulfide bond" evidence="6">
    <location>
        <begin position="971"/>
        <end position="997"/>
    </location>
</feature>
<evidence type="ECO:0000259" key="10">
    <source>
        <dbReference type="PROSITE" id="PS50835"/>
    </source>
</evidence>
<evidence type="ECO:0000256" key="7">
    <source>
        <dbReference type="SAM" id="MobiDB-lite"/>
    </source>
</evidence>
<dbReference type="InterPro" id="IPR007110">
    <property type="entry name" value="Ig-like_dom"/>
</dbReference>
<feature type="domain" description="Ig-like" evidence="10">
    <location>
        <begin position="7"/>
        <end position="97"/>
    </location>
</feature>
<dbReference type="SMART" id="SM01169">
    <property type="entry name" value="DUF1943"/>
    <property type="match status" value="1"/>
</dbReference>
<dbReference type="SUPFAM" id="SSF48431">
    <property type="entry name" value="Lipovitellin-phosvitin complex, superhelical domain"/>
    <property type="match status" value="1"/>
</dbReference>
<dbReference type="InterPro" id="IPR050733">
    <property type="entry name" value="Vitellogenin/Apolipophorin"/>
</dbReference>
<feature type="domain" description="Ig-like" evidence="10">
    <location>
        <begin position="285"/>
        <end position="361"/>
    </location>
</feature>
<evidence type="ECO:0000259" key="12">
    <source>
        <dbReference type="PROSITE" id="PS51233"/>
    </source>
</evidence>
<dbReference type="InterPro" id="IPR036179">
    <property type="entry name" value="Ig-like_dom_sf"/>
</dbReference>